<dbReference type="InterPro" id="IPR045004">
    <property type="entry name" value="ECH_dom"/>
</dbReference>
<dbReference type="InterPro" id="IPR001753">
    <property type="entry name" value="Enoyl-CoA_hydra/iso"/>
</dbReference>
<dbReference type="InterPro" id="IPR029045">
    <property type="entry name" value="ClpP/crotonase-like_dom_sf"/>
</dbReference>
<dbReference type="InterPro" id="IPR045002">
    <property type="entry name" value="Ech1-like"/>
</dbReference>
<proteinExistence type="inferred from homology"/>
<organism evidence="5 6">
    <name type="scientific">Cyclostephanos tholiformis</name>
    <dbReference type="NCBI Taxonomy" id="382380"/>
    <lineage>
        <taxon>Eukaryota</taxon>
        <taxon>Sar</taxon>
        <taxon>Stramenopiles</taxon>
        <taxon>Ochrophyta</taxon>
        <taxon>Bacillariophyta</taxon>
        <taxon>Coscinodiscophyceae</taxon>
        <taxon>Thalassiosirophycidae</taxon>
        <taxon>Stephanodiscales</taxon>
        <taxon>Stephanodiscaceae</taxon>
        <taxon>Cyclostephanos</taxon>
    </lineage>
</organism>
<protein>
    <recommendedName>
        <fullName evidence="4">Enoyl-CoA hydratase/isomerase domain-containing protein</fullName>
    </recommendedName>
</protein>
<keyword evidence="6" id="KW-1185">Reference proteome</keyword>
<feature type="domain" description="Enoyl-CoA hydratase/isomerase" evidence="4">
    <location>
        <begin position="93"/>
        <end position="160"/>
    </location>
</feature>
<dbReference type="Pfam" id="PF16113">
    <property type="entry name" value="ECH_2"/>
    <property type="match status" value="1"/>
</dbReference>
<evidence type="ECO:0000313" key="6">
    <source>
        <dbReference type="Proteomes" id="UP001530377"/>
    </source>
</evidence>
<feature type="compositionally biased region" description="Low complexity" evidence="3">
    <location>
        <begin position="67"/>
        <end position="76"/>
    </location>
</feature>
<dbReference type="InterPro" id="IPR018376">
    <property type="entry name" value="Enoyl-CoA_hyd/isom_CS"/>
</dbReference>
<feature type="region of interest" description="Disordered" evidence="3">
    <location>
        <begin position="37"/>
        <end position="76"/>
    </location>
</feature>
<comment type="caution">
    <text evidence="5">The sequence shown here is derived from an EMBL/GenBank/DDBJ whole genome shotgun (WGS) entry which is preliminary data.</text>
</comment>
<evidence type="ECO:0000313" key="5">
    <source>
        <dbReference type="EMBL" id="KAL3807220.1"/>
    </source>
</evidence>
<dbReference type="PANTHER" id="PTHR43149:SF1">
    <property type="entry name" value="DELTA(3,5)-DELTA(2,4)-DIENOYL-COA ISOMERASE, MITOCHONDRIAL"/>
    <property type="match status" value="1"/>
</dbReference>
<comment type="similarity">
    <text evidence="1 2">Belongs to the enoyl-CoA hydratase/isomerase family.</text>
</comment>
<evidence type="ECO:0000256" key="3">
    <source>
        <dbReference type="SAM" id="MobiDB-lite"/>
    </source>
</evidence>
<evidence type="ECO:0000259" key="4">
    <source>
        <dbReference type="Pfam" id="PF16113"/>
    </source>
</evidence>
<dbReference type="EMBL" id="JALLPB020000661">
    <property type="protein sequence ID" value="KAL3807220.1"/>
    <property type="molecule type" value="Genomic_DNA"/>
</dbReference>
<dbReference type="NCBIfam" id="NF005699">
    <property type="entry name" value="PRK07509.1"/>
    <property type="match status" value="1"/>
</dbReference>
<dbReference type="Gene3D" id="3.90.226.10">
    <property type="entry name" value="2-enoyl-CoA Hydratase, Chain A, domain 1"/>
    <property type="match status" value="1"/>
</dbReference>
<reference evidence="5 6" key="1">
    <citation type="submission" date="2024-10" db="EMBL/GenBank/DDBJ databases">
        <title>Updated reference genomes for cyclostephanoid diatoms.</title>
        <authorList>
            <person name="Roberts W.R."/>
            <person name="Alverson A.J."/>
        </authorList>
    </citation>
    <scope>NUCLEOTIDE SEQUENCE [LARGE SCALE GENOMIC DNA]</scope>
    <source>
        <strain evidence="5 6">AJA228-03</strain>
    </source>
</reference>
<evidence type="ECO:0000256" key="1">
    <source>
        <dbReference type="ARBA" id="ARBA00005254"/>
    </source>
</evidence>
<name>A0ABD3R2L7_9STRA</name>
<dbReference type="Proteomes" id="UP001530377">
    <property type="component" value="Unassembled WGS sequence"/>
</dbReference>
<gene>
    <name evidence="5" type="ORF">ACHAXA_001548</name>
</gene>
<dbReference type="SUPFAM" id="SSF52096">
    <property type="entry name" value="ClpP/crotonase"/>
    <property type="match status" value="1"/>
</dbReference>
<dbReference type="PROSITE" id="PS00166">
    <property type="entry name" value="ENOYL_COA_HYDRATASE"/>
    <property type="match status" value="1"/>
</dbReference>
<evidence type="ECO:0000256" key="2">
    <source>
        <dbReference type="RuleBase" id="RU003707"/>
    </source>
</evidence>
<dbReference type="CDD" id="cd06558">
    <property type="entry name" value="crotonase-like"/>
    <property type="match status" value="1"/>
</dbReference>
<dbReference type="Pfam" id="PF00378">
    <property type="entry name" value="ECH_1"/>
    <property type="match status" value="1"/>
</dbReference>
<dbReference type="PANTHER" id="PTHR43149">
    <property type="entry name" value="ENOYL-COA HYDRATASE"/>
    <property type="match status" value="1"/>
</dbReference>
<dbReference type="AlphaFoldDB" id="A0ABD3R2L7"/>
<sequence length="365" mass="39885">MMLMAAVRRFQRPLLPHRVNQAARLFFRRRQSYAFSNSENASSSNHDSKSSHKHGGGPASYSIREPSSSSSTTTTTTIRDRVKVISLGKGVVHVLLSRPEKLNSLDIPMFEAIAEAASRLRDDPALNRNLRAIVMSGEGRAFCTGLDAKGVALSGSSPSESTRRLLERPSSYGGEGGLGNLAQDVCYLWRRVSSGSSSGLPVPVIAVLHGMCFGGGLQIALGADMRFSTPDCRLSIMESRWGLIPDMGASITLREILRMDVAKELTMTGRIISGNEAERIGLVTRCVDDPMEEAMKVVNEIIERSPDSVAATKELFQSTWVENDDGTCLTKETDLQMKLIGTWNQIVASGRQFGVSLPYFQRKGR</sequence>
<accession>A0ABD3R2L7</accession>